<keyword evidence="2" id="KW-1185">Reference proteome</keyword>
<evidence type="ECO:0000313" key="1">
    <source>
        <dbReference type="EMBL" id="ONG47979.1"/>
    </source>
</evidence>
<comment type="caution">
    <text evidence="1">The sequence shown here is derived from an EMBL/GenBank/DDBJ whole genome shotgun (WGS) entry which is preliminary data.</text>
</comment>
<reference evidence="1 2" key="1">
    <citation type="submission" date="2016-10" db="EMBL/GenBank/DDBJ databases">
        <title>Draft Genome sequence of Roseomonas sp. strain M3.</title>
        <authorList>
            <person name="Subhash Y."/>
            <person name="Lee S."/>
        </authorList>
    </citation>
    <scope>NUCLEOTIDE SEQUENCE [LARGE SCALE GENOMIC DNA]</scope>
    <source>
        <strain evidence="1 2">M3</strain>
    </source>
</reference>
<evidence type="ECO:0000313" key="2">
    <source>
        <dbReference type="Proteomes" id="UP000188879"/>
    </source>
</evidence>
<dbReference type="AlphaFoldDB" id="A0A1V2GZ77"/>
<organism evidence="1 2">
    <name type="scientific">Teichococcus deserti</name>
    <dbReference type="NCBI Taxonomy" id="1817963"/>
    <lineage>
        <taxon>Bacteria</taxon>
        <taxon>Pseudomonadati</taxon>
        <taxon>Pseudomonadota</taxon>
        <taxon>Alphaproteobacteria</taxon>
        <taxon>Acetobacterales</taxon>
        <taxon>Roseomonadaceae</taxon>
        <taxon>Roseomonas</taxon>
    </lineage>
</organism>
<dbReference type="Proteomes" id="UP000188879">
    <property type="component" value="Unassembled WGS sequence"/>
</dbReference>
<accession>A0A1V2GZ77</accession>
<dbReference type="EMBL" id="MLCO01000255">
    <property type="protein sequence ID" value="ONG47979.1"/>
    <property type="molecule type" value="Genomic_DNA"/>
</dbReference>
<sequence length="139" mass="15110">MGAAEAVLIVDALWQKHHALVDAEDAARRAGLISDAVVHRNNSDRVFKQICAIEELGASSIPETAIDATAHILLLRDMLDNLGGEHLTHAGERRIGFILAHMVWALKTLSEAHGLPLARMAGTYFNAEEQRIVRGEVSA</sequence>
<proteinExistence type="predicted"/>
<name>A0A1V2GZ77_9PROT</name>
<protein>
    <submittedName>
        <fullName evidence="1">Uncharacterized protein</fullName>
    </submittedName>
</protein>
<gene>
    <name evidence="1" type="ORF">BKE38_22435</name>
</gene>